<dbReference type="Pfam" id="PF08240">
    <property type="entry name" value="ADH_N"/>
    <property type="match status" value="1"/>
</dbReference>
<keyword evidence="1" id="KW-0812">Transmembrane</keyword>
<dbReference type="InterPro" id="IPR052711">
    <property type="entry name" value="Zinc_ADH-like"/>
</dbReference>
<dbReference type="PANTHER" id="PTHR45033:SF3">
    <property type="entry name" value="DEHYDROGENASE, PUTATIVE (AFU_ORTHOLOGUE AFUA_2G13270)-RELATED"/>
    <property type="match status" value="1"/>
</dbReference>
<dbReference type="InterPro" id="IPR036291">
    <property type="entry name" value="NAD(P)-bd_dom_sf"/>
</dbReference>
<feature type="domain" description="Enoyl reductase (ER)" evidence="2">
    <location>
        <begin position="18"/>
        <end position="343"/>
    </location>
</feature>
<gene>
    <name evidence="3" type="ORF">M427DRAFT_102927</name>
</gene>
<keyword evidence="1" id="KW-1133">Transmembrane helix</keyword>
<dbReference type="Gene3D" id="3.40.50.720">
    <property type="entry name" value="NAD(P)-binding Rossmann-like Domain"/>
    <property type="match status" value="1"/>
</dbReference>
<evidence type="ECO:0000313" key="4">
    <source>
        <dbReference type="Proteomes" id="UP000070544"/>
    </source>
</evidence>
<dbReference type="AlphaFoldDB" id="A0A139A2U5"/>
<dbReference type="InterPro" id="IPR020843">
    <property type="entry name" value="ER"/>
</dbReference>
<proteinExistence type="predicted"/>
<dbReference type="Proteomes" id="UP000070544">
    <property type="component" value="Unassembled WGS sequence"/>
</dbReference>
<evidence type="ECO:0000313" key="3">
    <source>
        <dbReference type="EMBL" id="KXS11019.1"/>
    </source>
</evidence>
<sequence length="351" mass="37664">MRVVINKKPGGPPPKPSQRCDPIEIQTVPVPKPVKGTVLVKLRAAALNHRDVHIRERQYPAINFGSTLAADGAGDVVAVGEGFEESFVGRKVYINTSIGWEANPRTPEDPRNYGVLGLAPSPGTLAEYILVPRSIVFPLPDHLTYEEGAAIPLAGLVAWRALMTLGEAKKEDKVLIPGFGVGVALFALQFAVALGCEVWVTSGKDDKLTKAVELGAKGEVNYKNDDWVAELEKKSGANFDVVVDGSSGPNTRQFLRLIKGGGIISVYGAVAGSNVTITMPYVVGSVQIRGSTMGSNAEFGAMTRFIETTKLKPVISGVWDGLANAELVYQAMRSGEQFGKLVRIRHEDSRL</sequence>
<dbReference type="SUPFAM" id="SSF50129">
    <property type="entry name" value="GroES-like"/>
    <property type="match status" value="1"/>
</dbReference>
<reference evidence="3 4" key="1">
    <citation type="journal article" date="2015" name="Genome Biol. Evol.">
        <title>Phylogenomic analyses indicate that early fungi evolved digesting cell walls of algal ancestors of land plants.</title>
        <authorList>
            <person name="Chang Y."/>
            <person name="Wang S."/>
            <person name="Sekimoto S."/>
            <person name="Aerts A.L."/>
            <person name="Choi C."/>
            <person name="Clum A."/>
            <person name="LaButti K.M."/>
            <person name="Lindquist E.A."/>
            <person name="Yee Ngan C."/>
            <person name="Ohm R.A."/>
            <person name="Salamov A.A."/>
            <person name="Grigoriev I.V."/>
            <person name="Spatafora J.W."/>
            <person name="Berbee M.L."/>
        </authorList>
    </citation>
    <scope>NUCLEOTIDE SEQUENCE [LARGE SCALE GENOMIC DNA]</scope>
    <source>
        <strain evidence="3 4">JEL478</strain>
    </source>
</reference>
<dbReference type="OMA" id="NIDVRGC"/>
<dbReference type="PANTHER" id="PTHR45033">
    <property type="match status" value="1"/>
</dbReference>
<dbReference type="Gene3D" id="3.90.180.10">
    <property type="entry name" value="Medium-chain alcohol dehydrogenases, catalytic domain"/>
    <property type="match status" value="1"/>
</dbReference>
<dbReference type="SUPFAM" id="SSF51735">
    <property type="entry name" value="NAD(P)-binding Rossmann-fold domains"/>
    <property type="match status" value="1"/>
</dbReference>
<dbReference type="SMART" id="SM00829">
    <property type="entry name" value="PKS_ER"/>
    <property type="match status" value="1"/>
</dbReference>
<name>A0A139A2U5_GONPJ</name>
<protein>
    <submittedName>
        <fullName evidence="3">NADPH:quinone reductase</fullName>
    </submittedName>
</protein>
<keyword evidence="4" id="KW-1185">Reference proteome</keyword>
<accession>A0A139A2U5</accession>
<evidence type="ECO:0000259" key="2">
    <source>
        <dbReference type="SMART" id="SM00829"/>
    </source>
</evidence>
<dbReference type="InterPro" id="IPR011032">
    <property type="entry name" value="GroES-like_sf"/>
</dbReference>
<feature type="transmembrane region" description="Helical" evidence="1">
    <location>
        <begin position="174"/>
        <end position="200"/>
    </location>
</feature>
<dbReference type="Pfam" id="PF00107">
    <property type="entry name" value="ADH_zinc_N"/>
    <property type="match status" value="1"/>
</dbReference>
<dbReference type="GO" id="GO:0016491">
    <property type="term" value="F:oxidoreductase activity"/>
    <property type="evidence" value="ECO:0007669"/>
    <property type="project" value="InterPro"/>
</dbReference>
<evidence type="ECO:0000256" key="1">
    <source>
        <dbReference type="SAM" id="Phobius"/>
    </source>
</evidence>
<dbReference type="STRING" id="1344416.A0A139A2U5"/>
<dbReference type="InterPro" id="IPR013149">
    <property type="entry name" value="ADH-like_C"/>
</dbReference>
<keyword evidence="1" id="KW-0472">Membrane</keyword>
<dbReference type="EMBL" id="KQ965810">
    <property type="protein sequence ID" value="KXS11019.1"/>
    <property type="molecule type" value="Genomic_DNA"/>
</dbReference>
<organism evidence="3 4">
    <name type="scientific">Gonapodya prolifera (strain JEL478)</name>
    <name type="common">Monoblepharis prolifera</name>
    <dbReference type="NCBI Taxonomy" id="1344416"/>
    <lineage>
        <taxon>Eukaryota</taxon>
        <taxon>Fungi</taxon>
        <taxon>Fungi incertae sedis</taxon>
        <taxon>Chytridiomycota</taxon>
        <taxon>Chytridiomycota incertae sedis</taxon>
        <taxon>Monoblepharidomycetes</taxon>
        <taxon>Monoblepharidales</taxon>
        <taxon>Gonapodyaceae</taxon>
        <taxon>Gonapodya</taxon>
    </lineage>
</organism>
<dbReference type="InterPro" id="IPR013154">
    <property type="entry name" value="ADH-like_N"/>
</dbReference>
<dbReference type="CDD" id="cd08276">
    <property type="entry name" value="MDR7"/>
    <property type="match status" value="1"/>
</dbReference>
<dbReference type="OrthoDB" id="449487at2759"/>